<sequence length="161" mass="18412">MYNIGEVIKKYRKEAKLTATELAERIGVTQGTISQLETGKRKPSIDMLERIASVLGIPEKLLKAFVALDKSDIKELTVNINLGVTELSCNFSTKISDSVNLESLTKEEQFKIQNEYNFLSPIFMKTVSRYIIDNKLEIEKQFKENVINTLKIKDVEIDEKH</sequence>
<reference evidence="4 5" key="1">
    <citation type="submission" date="2017-01" db="EMBL/GenBank/DDBJ databases">
        <authorList>
            <person name="Mah S.A."/>
            <person name="Swanson W.J."/>
            <person name="Moy G.W."/>
            <person name="Vacquier V.D."/>
        </authorList>
    </citation>
    <scope>NUCLEOTIDE SEQUENCE [LARGE SCALE GENOMIC DNA]</scope>
    <source>
        <strain evidence="4 5">NIO-1016</strain>
    </source>
</reference>
<accession>A0A1N6NUK8</accession>
<dbReference type="PROSITE" id="PS50943">
    <property type="entry name" value="HTH_CROC1"/>
    <property type="match status" value="1"/>
</dbReference>
<evidence type="ECO:0000313" key="3">
    <source>
        <dbReference type="EMBL" id="OXS80149.1"/>
    </source>
</evidence>
<dbReference type="EMBL" id="MWSK01000001">
    <property type="protein sequence ID" value="OXS80149.1"/>
    <property type="molecule type" value="Genomic_DNA"/>
</dbReference>
<dbReference type="STRING" id="1017273.SAMN05443094_101280"/>
<name>A0A1N6NUK8_9BACI</name>
<dbReference type="RefSeq" id="WP_045849533.1">
    <property type="nucleotide sequence ID" value="NZ_FTLX01000001.1"/>
</dbReference>
<dbReference type="SMART" id="SM00530">
    <property type="entry name" value="HTH_XRE"/>
    <property type="match status" value="1"/>
</dbReference>
<proteinExistence type="predicted"/>
<evidence type="ECO:0000313" key="6">
    <source>
        <dbReference type="Proteomes" id="UP000215545"/>
    </source>
</evidence>
<evidence type="ECO:0000259" key="2">
    <source>
        <dbReference type="PROSITE" id="PS50943"/>
    </source>
</evidence>
<reference evidence="3" key="3">
    <citation type="submission" date="2017-03" db="EMBL/GenBank/DDBJ databases">
        <authorList>
            <person name="Dastager S.G."/>
            <person name="Neurgaonkar P.S."/>
            <person name="Dharne M.S."/>
        </authorList>
    </citation>
    <scope>NUCLEOTIDE SEQUENCE</scope>
    <source>
        <strain evidence="3">DSM 25145</strain>
    </source>
</reference>
<evidence type="ECO:0000256" key="1">
    <source>
        <dbReference type="ARBA" id="ARBA00023125"/>
    </source>
</evidence>
<dbReference type="OrthoDB" id="2168837at2"/>
<dbReference type="AlphaFoldDB" id="A0A1N6NUK8"/>
<dbReference type="GO" id="GO:0005829">
    <property type="term" value="C:cytosol"/>
    <property type="evidence" value="ECO:0007669"/>
    <property type="project" value="TreeGrafter"/>
</dbReference>
<dbReference type="GO" id="GO:0003677">
    <property type="term" value="F:DNA binding"/>
    <property type="evidence" value="ECO:0007669"/>
    <property type="project" value="UniProtKB-KW"/>
</dbReference>
<dbReference type="Proteomes" id="UP000215545">
    <property type="component" value="Unassembled WGS sequence"/>
</dbReference>
<keyword evidence="6" id="KW-1185">Reference proteome</keyword>
<dbReference type="EMBL" id="FTLX01000001">
    <property type="protein sequence ID" value="SIP95818.1"/>
    <property type="molecule type" value="Genomic_DNA"/>
</dbReference>
<gene>
    <name evidence="3" type="ORF">B1B05_01325</name>
    <name evidence="4" type="ORF">SAMN05443094_101280</name>
</gene>
<organism evidence="4 5">
    <name type="scientific">Domibacillus enclensis</name>
    <dbReference type="NCBI Taxonomy" id="1017273"/>
    <lineage>
        <taxon>Bacteria</taxon>
        <taxon>Bacillati</taxon>
        <taxon>Bacillota</taxon>
        <taxon>Bacilli</taxon>
        <taxon>Bacillales</taxon>
        <taxon>Bacillaceae</taxon>
        <taxon>Domibacillus</taxon>
    </lineage>
</organism>
<dbReference type="SUPFAM" id="SSF47413">
    <property type="entry name" value="lambda repressor-like DNA-binding domains"/>
    <property type="match status" value="1"/>
</dbReference>
<dbReference type="PANTHER" id="PTHR46797">
    <property type="entry name" value="HTH-TYPE TRANSCRIPTIONAL REGULATOR"/>
    <property type="match status" value="1"/>
</dbReference>
<dbReference type="InterPro" id="IPR010982">
    <property type="entry name" value="Lambda_DNA-bd_dom_sf"/>
</dbReference>
<dbReference type="Pfam" id="PF01381">
    <property type="entry name" value="HTH_3"/>
    <property type="match status" value="1"/>
</dbReference>
<keyword evidence="1" id="KW-0238">DNA-binding</keyword>
<evidence type="ECO:0000313" key="5">
    <source>
        <dbReference type="Proteomes" id="UP000186385"/>
    </source>
</evidence>
<dbReference type="GO" id="GO:0003700">
    <property type="term" value="F:DNA-binding transcription factor activity"/>
    <property type="evidence" value="ECO:0007669"/>
    <property type="project" value="TreeGrafter"/>
</dbReference>
<dbReference type="Gene3D" id="1.10.260.40">
    <property type="entry name" value="lambda repressor-like DNA-binding domains"/>
    <property type="match status" value="1"/>
</dbReference>
<dbReference type="InterPro" id="IPR001387">
    <property type="entry name" value="Cro/C1-type_HTH"/>
</dbReference>
<protein>
    <submittedName>
        <fullName evidence="4">Helix-turn-helix</fullName>
    </submittedName>
    <submittedName>
        <fullName evidence="3">Transcriptional regulator</fullName>
    </submittedName>
</protein>
<reference evidence="6" key="2">
    <citation type="submission" date="2017-03" db="EMBL/GenBank/DDBJ databases">
        <title>Bacillus sp. V-88(T) DSM27956, whole genome shotgun sequencing project.</title>
        <authorList>
            <person name="Dastager S.G."/>
            <person name="Neurgaonkar P.S."/>
            <person name="Dharne M.S."/>
        </authorList>
    </citation>
    <scope>NUCLEOTIDE SEQUENCE [LARGE SCALE GENOMIC DNA]</scope>
    <source>
        <strain evidence="6">DSM 25145</strain>
    </source>
</reference>
<evidence type="ECO:0000313" key="4">
    <source>
        <dbReference type="EMBL" id="SIP95818.1"/>
    </source>
</evidence>
<feature type="domain" description="HTH cro/C1-type" evidence="2">
    <location>
        <begin position="8"/>
        <end position="62"/>
    </location>
</feature>
<dbReference type="PANTHER" id="PTHR46797:SF1">
    <property type="entry name" value="METHYLPHOSPHONATE SYNTHASE"/>
    <property type="match status" value="1"/>
</dbReference>
<dbReference type="Proteomes" id="UP000186385">
    <property type="component" value="Unassembled WGS sequence"/>
</dbReference>
<dbReference type="CDD" id="cd00093">
    <property type="entry name" value="HTH_XRE"/>
    <property type="match status" value="1"/>
</dbReference>
<dbReference type="InterPro" id="IPR050807">
    <property type="entry name" value="TransReg_Diox_bact_type"/>
</dbReference>